<accession>A0A162DVH0</accession>
<evidence type="ECO:0000256" key="1">
    <source>
        <dbReference type="SAM" id="MobiDB-lite"/>
    </source>
</evidence>
<reference evidence="3" key="1">
    <citation type="submission" date="2016-04" db="EMBL/GenBank/DDBJ databases">
        <authorList>
            <person name="Strapagiel D."/>
            <person name="Borowka P."/>
            <person name="Marciniak B."/>
            <person name="Bakula Z."/>
            <person name="Van Ingen J."/>
            <person name="Safianowska A."/>
            <person name="Dziadek J."/>
            <person name="Jagielski T."/>
        </authorList>
    </citation>
    <scope>NUCLEOTIDE SEQUENCE [LARGE SCALE GENOMIC DNA]</scope>
    <source>
        <strain evidence="3">1010001458</strain>
    </source>
</reference>
<feature type="compositionally biased region" description="Basic and acidic residues" evidence="1">
    <location>
        <begin position="1"/>
        <end position="12"/>
    </location>
</feature>
<dbReference type="Gene3D" id="3.10.450.50">
    <property type="match status" value="1"/>
</dbReference>
<dbReference type="AlphaFoldDB" id="A0A162DVH0"/>
<dbReference type="InterPro" id="IPR032710">
    <property type="entry name" value="NTF2-like_dom_sf"/>
</dbReference>
<sequence length="155" mass="16902">MVLADDVRREHWTTPSERASAPWLQPRSDKDGVAEFFRMVGTFEVREFTVRSMMANQKQVVAEIVMEAAVPGGGHFHDEELHLWTFDAPGKFALCGTMWTPPNTSPPLGAKTPPGRGNPLLTCGERNLRPVGSAAGCSRTGGAAGWAPRRVQHPP</sequence>
<gene>
    <name evidence="2" type="ORF">A4G28_14760</name>
</gene>
<name>A0A162DVH0_9MYCO</name>
<organism evidence="2 3">
    <name type="scientific">Mycobacterium ostraviense</name>
    <dbReference type="NCBI Taxonomy" id="2738409"/>
    <lineage>
        <taxon>Bacteria</taxon>
        <taxon>Bacillati</taxon>
        <taxon>Actinomycetota</taxon>
        <taxon>Actinomycetes</taxon>
        <taxon>Mycobacteriales</taxon>
        <taxon>Mycobacteriaceae</taxon>
        <taxon>Mycobacterium</taxon>
    </lineage>
</organism>
<feature type="region of interest" description="Disordered" evidence="1">
    <location>
        <begin position="134"/>
        <end position="155"/>
    </location>
</feature>
<dbReference type="SUPFAM" id="SSF54427">
    <property type="entry name" value="NTF2-like"/>
    <property type="match status" value="1"/>
</dbReference>
<evidence type="ECO:0000313" key="2">
    <source>
        <dbReference type="EMBL" id="KZS58938.1"/>
    </source>
</evidence>
<keyword evidence="3" id="KW-1185">Reference proteome</keyword>
<dbReference type="EMBL" id="LWCI01000143">
    <property type="protein sequence ID" value="KZS58938.1"/>
    <property type="molecule type" value="Genomic_DNA"/>
</dbReference>
<proteinExistence type="predicted"/>
<comment type="caution">
    <text evidence="2">The sequence shown here is derived from an EMBL/GenBank/DDBJ whole genome shotgun (WGS) entry which is preliminary data.</text>
</comment>
<feature type="region of interest" description="Disordered" evidence="1">
    <location>
        <begin position="1"/>
        <end position="25"/>
    </location>
</feature>
<dbReference type="Proteomes" id="UP000077342">
    <property type="component" value="Unassembled WGS sequence"/>
</dbReference>
<evidence type="ECO:0000313" key="3">
    <source>
        <dbReference type="Proteomes" id="UP000077342"/>
    </source>
</evidence>
<protein>
    <submittedName>
        <fullName evidence="2">Uncharacterized protein</fullName>
    </submittedName>
</protein>